<dbReference type="GO" id="GO:0090657">
    <property type="term" value="P:telomeric loop disassembly"/>
    <property type="evidence" value="ECO:0007669"/>
    <property type="project" value="TreeGrafter"/>
</dbReference>
<dbReference type="InterPro" id="IPR010614">
    <property type="entry name" value="RAD3-like_helicase_DEAD"/>
</dbReference>
<keyword evidence="5" id="KW-0378">Hydrolase</keyword>
<evidence type="ECO:0000259" key="14">
    <source>
        <dbReference type="PROSITE" id="PS51193"/>
    </source>
</evidence>
<evidence type="ECO:0000256" key="5">
    <source>
        <dbReference type="ARBA" id="ARBA00022801"/>
    </source>
</evidence>
<keyword evidence="2" id="KW-0479">Metal-binding</keyword>
<keyword evidence="8" id="KW-0408">Iron</keyword>
<dbReference type="InterPro" id="IPR014013">
    <property type="entry name" value="Helic_SF1/SF2_ATP-bd_DinG/Rad3"/>
</dbReference>
<evidence type="ECO:0000256" key="4">
    <source>
        <dbReference type="ARBA" id="ARBA00022763"/>
    </source>
</evidence>
<keyword evidence="1" id="KW-0004">4Fe-4S</keyword>
<evidence type="ECO:0000256" key="8">
    <source>
        <dbReference type="ARBA" id="ARBA00023004"/>
    </source>
</evidence>
<dbReference type="GO" id="GO:0003678">
    <property type="term" value="F:DNA helicase activity"/>
    <property type="evidence" value="ECO:0007669"/>
    <property type="project" value="InterPro"/>
</dbReference>
<dbReference type="CDD" id="cd18788">
    <property type="entry name" value="SF2_C_XPD"/>
    <property type="match status" value="1"/>
</dbReference>
<dbReference type="GO" id="GO:0003677">
    <property type="term" value="F:DNA binding"/>
    <property type="evidence" value="ECO:0007669"/>
    <property type="project" value="UniProtKB-KW"/>
</dbReference>
<keyword evidence="12" id="KW-0413">Isomerase</keyword>
<evidence type="ECO:0000256" key="10">
    <source>
        <dbReference type="ARBA" id="ARBA00023125"/>
    </source>
</evidence>
<organism evidence="15 16">
    <name type="scientific">Syphacia muris</name>
    <dbReference type="NCBI Taxonomy" id="451379"/>
    <lineage>
        <taxon>Eukaryota</taxon>
        <taxon>Metazoa</taxon>
        <taxon>Ecdysozoa</taxon>
        <taxon>Nematoda</taxon>
        <taxon>Chromadorea</taxon>
        <taxon>Rhabditida</taxon>
        <taxon>Spirurina</taxon>
        <taxon>Oxyuridomorpha</taxon>
        <taxon>Oxyuroidea</taxon>
        <taxon>Oxyuridae</taxon>
        <taxon>Syphacia</taxon>
    </lineage>
</organism>
<evidence type="ECO:0000256" key="12">
    <source>
        <dbReference type="ARBA" id="ARBA00023235"/>
    </source>
</evidence>
<name>A0A0N5AIA1_9BILA</name>
<reference evidence="16" key="1">
    <citation type="submission" date="2017-02" db="UniProtKB">
        <authorList>
            <consortium name="WormBaseParasite"/>
        </authorList>
    </citation>
    <scope>IDENTIFICATION</scope>
</reference>
<dbReference type="WBParaSite" id="SMUV_0000413801-mRNA-1">
    <property type="protein sequence ID" value="SMUV_0000413801-mRNA-1"/>
    <property type="gene ID" value="SMUV_0000413801"/>
</dbReference>
<dbReference type="GO" id="GO:0010569">
    <property type="term" value="P:regulation of double-strand break repair via homologous recombination"/>
    <property type="evidence" value="ECO:0007669"/>
    <property type="project" value="TreeGrafter"/>
</dbReference>
<dbReference type="AlphaFoldDB" id="A0A0N5AIA1"/>
<evidence type="ECO:0000256" key="3">
    <source>
        <dbReference type="ARBA" id="ARBA00022741"/>
    </source>
</evidence>
<dbReference type="PROSITE" id="PS51193">
    <property type="entry name" value="HELICASE_ATP_BIND_2"/>
    <property type="match status" value="1"/>
</dbReference>
<dbReference type="GO" id="GO:0005634">
    <property type="term" value="C:nucleus"/>
    <property type="evidence" value="ECO:0007669"/>
    <property type="project" value="TreeGrafter"/>
</dbReference>
<dbReference type="GO" id="GO:0070182">
    <property type="term" value="F:DNA polymerase binding"/>
    <property type="evidence" value="ECO:0007669"/>
    <property type="project" value="TreeGrafter"/>
</dbReference>
<dbReference type="CDD" id="cd17970">
    <property type="entry name" value="DEAHc_FancJ"/>
    <property type="match status" value="1"/>
</dbReference>
<dbReference type="GO" id="GO:0045910">
    <property type="term" value="P:negative regulation of DNA recombination"/>
    <property type="evidence" value="ECO:0007669"/>
    <property type="project" value="TreeGrafter"/>
</dbReference>
<keyword evidence="9" id="KW-0411">Iron-sulfur</keyword>
<dbReference type="Proteomes" id="UP000046393">
    <property type="component" value="Unplaced"/>
</dbReference>
<dbReference type="GO" id="GO:0006281">
    <property type="term" value="P:DNA repair"/>
    <property type="evidence" value="ECO:0007669"/>
    <property type="project" value="UniProtKB-KW"/>
</dbReference>
<evidence type="ECO:0000313" key="15">
    <source>
        <dbReference type="Proteomes" id="UP000046393"/>
    </source>
</evidence>
<keyword evidence="3" id="KW-0547">Nucleotide-binding</keyword>
<dbReference type="InterPro" id="IPR045028">
    <property type="entry name" value="DinG/Rad3-like"/>
</dbReference>
<sequence>MLLNIEGIEVEFPYSAYDCQITFIRKVLEAFKKNAVLESPTGTGKTLCLLCGALAYVKDVKSKLTVNVGDAAQGTLPGSLFPKILYASRTHSQLSQVVRELNKTLYKDTKTVTLGSRDVLCINEKVMSEANSVTKAFMCRNLVKLRKCYYYNEFESYTMDLLYIEKGGVPDIEDFISISKKNRICPFYRTRSAFETAELILLPYNYIIDPRLRRIHNVQLKGNIIIFDEAHNLEAICEESVSASLSSLDISGSIRECKAVLEGLINDEEEIRAHKVCLHLFSLNNVHDVFYLFFTKNILKDHCYEFISDPYNNVLCGSFNNRNTDNYLSGVGNAVVRACSLVPQGVIVFFSSYSLMYLCLKRWKKPGGSGFSLFNEICKIKKIFVEPKSKTELKLILQQYKEAVSEGNGAALFAVCRAKVSEGIDFADCESRAVIVIGIPYAPITDPRVELKRQFLSTIKSRDKKVSKWYQTDAVRAVNQAIGRVLRHKDDFGVVILADSRYF</sequence>
<dbReference type="PANTHER" id="PTHR11472">
    <property type="entry name" value="DNA REPAIR DEAD HELICASE RAD3/XP-D SUBFAMILY MEMBER"/>
    <property type="match status" value="1"/>
</dbReference>
<evidence type="ECO:0000256" key="11">
    <source>
        <dbReference type="ARBA" id="ARBA00023204"/>
    </source>
</evidence>
<keyword evidence="4" id="KW-0227">DNA damage</keyword>
<dbReference type="InterPro" id="IPR006554">
    <property type="entry name" value="Helicase-like_DEXD_c2"/>
</dbReference>
<evidence type="ECO:0000256" key="2">
    <source>
        <dbReference type="ARBA" id="ARBA00022723"/>
    </source>
</evidence>
<dbReference type="GO" id="GO:1904430">
    <property type="term" value="P:negative regulation of t-circle formation"/>
    <property type="evidence" value="ECO:0007669"/>
    <property type="project" value="TreeGrafter"/>
</dbReference>
<dbReference type="GO" id="GO:0046872">
    <property type="term" value="F:metal ion binding"/>
    <property type="evidence" value="ECO:0007669"/>
    <property type="project" value="UniProtKB-KW"/>
</dbReference>
<evidence type="ECO:0000256" key="13">
    <source>
        <dbReference type="ARBA" id="ARBA00023242"/>
    </source>
</evidence>
<keyword evidence="7" id="KW-0067">ATP-binding</keyword>
<dbReference type="InterPro" id="IPR027417">
    <property type="entry name" value="P-loop_NTPase"/>
</dbReference>
<dbReference type="GO" id="GO:0005524">
    <property type="term" value="F:ATP binding"/>
    <property type="evidence" value="ECO:0007669"/>
    <property type="project" value="UniProtKB-KW"/>
</dbReference>
<dbReference type="FunFam" id="3.40.50.300:FF:001352">
    <property type="entry name" value="DNA repair helicase"/>
    <property type="match status" value="1"/>
</dbReference>
<evidence type="ECO:0000256" key="1">
    <source>
        <dbReference type="ARBA" id="ARBA00022485"/>
    </source>
</evidence>
<dbReference type="SMART" id="SM00488">
    <property type="entry name" value="DEXDc2"/>
    <property type="match status" value="1"/>
</dbReference>
<feature type="domain" description="Helicase ATP-binding" evidence="14">
    <location>
        <begin position="6"/>
        <end position="278"/>
    </location>
</feature>
<dbReference type="Pfam" id="PF13307">
    <property type="entry name" value="Helicase_C_2"/>
    <property type="match status" value="1"/>
</dbReference>
<keyword evidence="13" id="KW-0539">Nucleus</keyword>
<dbReference type="PANTHER" id="PTHR11472:SF34">
    <property type="entry name" value="REGULATOR OF TELOMERE ELONGATION HELICASE 1"/>
    <property type="match status" value="1"/>
</dbReference>
<evidence type="ECO:0000313" key="16">
    <source>
        <dbReference type="WBParaSite" id="SMUV_0000413801-mRNA-1"/>
    </source>
</evidence>
<dbReference type="GO" id="GO:0051539">
    <property type="term" value="F:4 iron, 4 sulfur cluster binding"/>
    <property type="evidence" value="ECO:0007669"/>
    <property type="project" value="UniProtKB-KW"/>
</dbReference>
<accession>A0A0N5AIA1</accession>
<keyword evidence="6" id="KW-0347">Helicase</keyword>
<keyword evidence="10" id="KW-0238">DNA-binding</keyword>
<protein>
    <submittedName>
        <fullName evidence="16">Helicase ATP-binding domain-containing protein</fullName>
    </submittedName>
</protein>
<evidence type="ECO:0000256" key="9">
    <source>
        <dbReference type="ARBA" id="ARBA00023014"/>
    </source>
</evidence>
<proteinExistence type="predicted"/>
<keyword evidence="11" id="KW-0234">DNA repair</keyword>
<dbReference type="InterPro" id="IPR006555">
    <property type="entry name" value="ATP-dep_Helicase_C"/>
</dbReference>
<evidence type="ECO:0000256" key="6">
    <source>
        <dbReference type="ARBA" id="ARBA00022806"/>
    </source>
</evidence>
<evidence type="ECO:0000256" key="7">
    <source>
        <dbReference type="ARBA" id="ARBA00022840"/>
    </source>
</evidence>
<dbReference type="Gene3D" id="3.40.50.300">
    <property type="entry name" value="P-loop containing nucleotide triphosphate hydrolases"/>
    <property type="match status" value="2"/>
</dbReference>
<dbReference type="SMART" id="SM00491">
    <property type="entry name" value="HELICc2"/>
    <property type="match status" value="1"/>
</dbReference>
<dbReference type="GO" id="GO:0016818">
    <property type="term" value="F:hydrolase activity, acting on acid anhydrides, in phosphorus-containing anhydrides"/>
    <property type="evidence" value="ECO:0007669"/>
    <property type="project" value="InterPro"/>
</dbReference>
<dbReference type="STRING" id="451379.A0A0N5AIA1"/>
<dbReference type="Pfam" id="PF06733">
    <property type="entry name" value="DEAD_2"/>
    <property type="match status" value="1"/>
</dbReference>
<keyword evidence="15" id="KW-1185">Reference proteome</keyword>
<dbReference type="SUPFAM" id="SSF52540">
    <property type="entry name" value="P-loop containing nucleoside triphosphate hydrolases"/>
    <property type="match status" value="1"/>
</dbReference>